<dbReference type="OrthoDB" id="62956at2759"/>
<dbReference type="GO" id="GO:0016020">
    <property type="term" value="C:membrane"/>
    <property type="evidence" value="ECO:0007669"/>
    <property type="project" value="UniProtKB-SubCell"/>
</dbReference>
<evidence type="ECO:0000256" key="2">
    <source>
        <dbReference type="ARBA" id="ARBA00007104"/>
    </source>
</evidence>
<gene>
    <name evidence="11" type="ORF">MERGE_001506</name>
</gene>
<evidence type="ECO:0000259" key="10">
    <source>
        <dbReference type="PROSITE" id="PS50866"/>
    </source>
</evidence>
<dbReference type="SUPFAM" id="SSF101576">
    <property type="entry name" value="Supernatant protein factor (SPF), C-terminal domain"/>
    <property type="match status" value="1"/>
</dbReference>
<dbReference type="GO" id="GO:0012505">
    <property type="term" value="C:endomembrane system"/>
    <property type="evidence" value="ECO:0007669"/>
    <property type="project" value="UniProtKB-SubCell"/>
</dbReference>
<evidence type="ECO:0000256" key="8">
    <source>
        <dbReference type="RuleBase" id="RU003827"/>
    </source>
</evidence>
<feature type="transmembrane region" description="Helical" evidence="9">
    <location>
        <begin position="147"/>
        <end position="166"/>
    </location>
</feature>
<evidence type="ECO:0000256" key="1">
    <source>
        <dbReference type="ARBA" id="ARBA00004479"/>
    </source>
</evidence>
<protein>
    <recommendedName>
        <fullName evidence="10">GOLD domain-containing protein</fullName>
    </recommendedName>
</protein>
<accession>A0A899GEU7</accession>
<dbReference type="EMBL" id="CP054548">
    <property type="protein sequence ID" value="QSL67117.1"/>
    <property type="molecule type" value="Genomic_DNA"/>
</dbReference>
<evidence type="ECO:0000313" key="12">
    <source>
        <dbReference type="Proteomes" id="UP000663699"/>
    </source>
</evidence>
<keyword evidence="12" id="KW-1185">Reference proteome</keyword>
<dbReference type="Proteomes" id="UP000663699">
    <property type="component" value="Chromosome 17"/>
</dbReference>
<dbReference type="InterPro" id="IPR009038">
    <property type="entry name" value="GOLD_dom"/>
</dbReference>
<dbReference type="PROSITE" id="PS50866">
    <property type="entry name" value="GOLD"/>
    <property type="match status" value="1"/>
</dbReference>
<dbReference type="SMART" id="SM01190">
    <property type="entry name" value="EMP24_GP25L"/>
    <property type="match status" value="1"/>
</dbReference>
<evidence type="ECO:0000256" key="9">
    <source>
        <dbReference type="SAM" id="Phobius"/>
    </source>
</evidence>
<sequence>MGIVLGYGGKECFYEKMKKNEKLTINYQVSNHNYGEEMIFLWDPQDRTLKTEDSLFYSEHSIDADIDGKYKYCFSNKVHTNLELELFFNVHHIKNAHISDDASNFNAEIAFLNEVLTDIKDELEYLKAREKIHRSIAENTNSRVQNWNIFQIFILISLVLFQIYFLRKFFEVKRII</sequence>
<organism evidence="11 12">
    <name type="scientific">Pneumocystis wakefieldiae</name>
    <dbReference type="NCBI Taxonomy" id="38082"/>
    <lineage>
        <taxon>Eukaryota</taxon>
        <taxon>Fungi</taxon>
        <taxon>Dikarya</taxon>
        <taxon>Ascomycota</taxon>
        <taxon>Taphrinomycotina</taxon>
        <taxon>Pneumocystomycetes</taxon>
        <taxon>Pneumocystaceae</taxon>
        <taxon>Pneumocystis</taxon>
    </lineage>
</organism>
<feature type="domain" description="GOLD" evidence="10">
    <location>
        <begin position="10"/>
        <end position="165"/>
    </location>
</feature>
<evidence type="ECO:0000256" key="4">
    <source>
        <dbReference type="ARBA" id="ARBA00022729"/>
    </source>
</evidence>
<dbReference type="InterPro" id="IPR036598">
    <property type="entry name" value="GOLD_dom_sf"/>
</dbReference>
<comment type="subcellular location">
    <subcellularLocation>
        <location evidence="7">Endomembrane system</location>
        <topology evidence="7">Single-pass membrane protein</topology>
    </subcellularLocation>
    <subcellularLocation>
        <location evidence="1 8">Membrane</location>
        <topology evidence="1 8">Single-pass type I membrane protein</topology>
    </subcellularLocation>
</comment>
<dbReference type="Pfam" id="PF01105">
    <property type="entry name" value="EMP24_GP25L"/>
    <property type="match status" value="1"/>
</dbReference>
<evidence type="ECO:0000256" key="5">
    <source>
        <dbReference type="ARBA" id="ARBA00022989"/>
    </source>
</evidence>
<evidence type="ECO:0000256" key="6">
    <source>
        <dbReference type="ARBA" id="ARBA00023136"/>
    </source>
</evidence>
<evidence type="ECO:0000256" key="7">
    <source>
        <dbReference type="ARBA" id="ARBA00037847"/>
    </source>
</evidence>
<comment type="similarity">
    <text evidence="2 8">Belongs to the EMP24/GP25L family.</text>
</comment>
<name>A0A899GEU7_9ASCO</name>
<keyword evidence="4" id="KW-0732">Signal</keyword>
<evidence type="ECO:0000256" key="3">
    <source>
        <dbReference type="ARBA" id="ARBA00022692"/>
    </source>
</evidence>
<keyword evidence="5 9" id="KW-1133">Transmembrane helix</keyword>
<dbReference type="PANTHER" id="PTHR22811">
    <property type="entry name" value="TRANSMEMBRANE EMP24 DOMAIN-CONTAINING PROTEIN"/>
    <property type="match status" value="1"/>
</dbReference>
<proteinExistence type="inferred from homology"/>
<keyword evidence="6 9" id="KW-0472">Membrane</keyword>
<evidence type="ECO:0000313" key="11">
    <source>
        <dbReference type="EMBL" id="QSL67117.1"/>
    </source>
</evidence>
<dbReference type="InterPro" id="IPR015720">
    <property type="entry name" value="Emp24-like"/>
</dbReference>
<keyword evidence="3 8" id="KW-0812">Transmembrane</keyword>
<dbReference type="AlphaFoldDB" id="A0A899GEU7"/>
<reference evidence="11" key="1">
    <citation type="submission" date="2020-06" db="EMBL/GenBank/DDBJ databases">
        <title>Genomes of multiple members of Pneumocystis genus reveal paths to human pathogen Pneumocystis jirovecii.</title>
        <authorList>
            <person name="Cisse O.H."/>
            <person name="Ma L."/>
            <person name="Dekker J."/>
            <person name="Khil P."/>
            <person name="Jo J."/>
            <person name="Brenchley J."/>
            <person name="Blair R."/>
            <person name="Pahar B."/>
            <person name="Chabe M."/>
            <person name="Van Rompay K.A."/>
            <person name="Keesler R."/>
            <person name="Sukura A."/>
            <person name="Hirsch V."/>
            <person name="Kutty G."/>
            <person name="Liu Y."/>
            <person name="Peng L."/>
            <person name="Chen J."/>
            <person name="Song J."/>
            <person name="Weissenbacher-Lang C."/>
            <person name="Xu J."/>
            <person name="Upham N.S."/>
            <person name="Stajich J.E."/>
            <person name="Cuomo C.A."/>
            <person name="Cushion M.T."/>
            <person name="Kovacs J.A."/>
        </authorList>
    </citation>
    <scope>NUCLEOTIDE SEQUENCE</scope>
    <source>
        <strain evidence="11">2A</strain>
    </source>
</reference>